<evidence type="ECO:0000259" key="4">
    <source>
        <dbReference type="Pfam" id="PF03446"/>
    </source>
</evidence>
<dbReference type="GO" id="GO:0051287">
    <property type="term" value="F:NAD binding"/>
    <property type="evidence" value="ECO:0007669"/>
    <property type="project" value="InterPro"/>
</dbReference>
<evidence type="ECO:0000256" key="2">
    <source>
        <dbReference type="ARBA" id="ARBA00023027"/>
    </source>
</evidence>
<evidence type="ECO:0000256" key="3">
    <source>
        <dbReference type="PIRSR" id="PIRSR000103-1"/>
    </source>
</evidence>
<evidence type="ECO:0000256" key="1">
    <source>
        <dbReference type="ARBA" id="ARBA00023002"/>
    </source>
</evidence>
<dbReference type="InterPro" id="IPR006115">
    <property type="entry name" value="6PGDH_NADP-bd"/>
</dbReference>
<name>A0A1G7NLV1_9RHOB</name>
<dbReference type="Gene3D" id="1.10.1040.10">
    <property type="entry name" value="N-(1-d-carboxylethyl)-l-norvaline Dehydrogenase, domain 2"/>
    <property type="match status" value="1"/>
</dbReference>
<dbReference type="OrthoDB" id="9812907at2"/>
<gene>
    <name evidence="6" type="ORF">SAMN04488117_10713</name>
</gene>
<dbReference type="InterPro" id="IPR013328">
    <property type="entry name" value="6PGD_dom2"/>
</dbReference>
<dbReference type="PIRSF" id="PIRSF000103">
    <property type="entry name" value="HIBADH"/>
    <property type="match status" value="1"/>
</dbReference>
<sequence>MTKIGIAGVGRMGSGMLANMRAAGIDVGGFDIRPESNFPTLPVTSDVAAFAAELETLLTVVRDADQTDEVLFGTQGFVSRAPHLKTVVICSTLSPNYVRGLRTRVPAHIALVDAPMSGAEVGAREGTLAFMIGGEEAEVAALMPLLEAMGQNIHHMGDFGDGMQTKVLNNLLCASHTAMSRLVLDWADQTGVDRDKLLGLIETATGQNWFTSRFDQIEFAKHGFEPDNTLGILVKDVTCALDAAPEGADTSLPEVVRATMRSLTPIE</sequence>
<accession>A0A1G7NLV1</accession>
<protein>
    <submittedName>
        <fullName evidence="6">3-hydroxyisobutyrate dehydrogenase</fullName>
    </submittedName>
</protein>
<dbReference type="InterPro" id="IPR008927">
    <property type="entry name" value="6-PGluconate_DH-like_C_sf"/>
</dbReference>
<dbReference type="EMBL" id="FNBL01000007">
    <property type="protein sequence ID" value="SDF75075.1"/>
    <property type="molecule type" value="Genomic_DNA"/>
</dbReference>
<feature type="domain" description="3-hydroxyisobutyrate dehydrogenase-like NAD-binding" evidence="5">
    <location>
        <begin position="160"/>
        <end position="259"/>
    </location>
</feature>
<dbReference type="Proteomes" id="UP000182284">
    <property type="component" value="Unassembled WGS sequence"/>
</dbReference>
<dbReference type="SUPFAM" id="SSF51735">
    <property type="entry name" value="NAD(P)-binding Rossmann-fold domains"/>
    <property type="match status" value="1"/>
</dbReference>
<keyword evidence="1" id="KW-0560">Oxidoreductase</keyword>
<dbReference type="SUPFAM" id="SSF48179">
    <property type="entry name" value="6-phosphogluconate dehydrogenase C-terminal domain-like"/>
    <property type="match status" value="1"/>
</dbReference>
<dbReference type="Pfam" id="PF14833">
    <property type="entry name" value="NAD_binding_11"/>
    <property type="match status" value="1"/>
</dbReference>
<dbReference type="AlphaFoldDB" id="A0A1G7NLV1"/>
<dbReference type="InterPro" id="IPR015815">
    <property type="entry name" value="HIBADH-related"/>
</dbReference>
<dbReference type="Pfam" id="PF03446">
    <property type="entry name" value="NAD_binding_2"/>
    <property type="match status" value="1"/>
</dbReference>
<proteinExistence type="predicted"/>
<keyword evidence="2" id="KW-0520">NAD</keyword>
<dbReference type="PANTHER" id="PTHR43060:SF15">
    <property type="entry name" value="3-HYDROXYISOBUTYRATE DEHYDROGENASE-LIKE 1, MITOCHONDRIAL-RELATED"/>
    <property type="match status" value="1"/>
</dbReference>
<feature type="domain" description="6-phosphogluconate dehydrogenase NADP-binding" evidence="4">
    <location>
        <begin position="3"/>
        <end position="157"/>
    </location>
</feature>
<dbReference type="PANTHER" id="PTHR43060">
    <property type="entry name" value="3-HYDROXYISOBUTYRATE DEHYDROGENASE-LIKE 1, MITOCHONDRIAL-RELATED"/>
    <property type="match status" value="1"/>
</dbReference>
<evidence type="ECO:0000259" key="5">
    <source>
        <dbReference type="Pfam" id="PF14833"/>
    </source>
</evidence>
<dbReference type="GO" id="GO:0050661">
    <property type="term" value="F:NADP binding"/>
    <property type="evidence" value="ECO:0007669"/>
    <property type="project" value="InterPro"/>
</dbReference>
<reference evidence="6 7" key="1">
    <citation type="submission" date="2016-10" db="EMBL/GenBank/DDBJ databases">
        <authorList>
            <person name="de Groot N.N."/>
        </authorList>
    </citation>
    <scope>NUCLEOTIDE SEQUENCE [LARGE SCALE GENOMIC DNA]</scope>
    <source>
        <strain evidence="6 7">DSM 27375</strain>
    </source>
</reference>
<organism evidence="6 7">
    <name type="scientific">Celeribacter baekdonensis</name>
    <dbReference type="NCBI Taxonomy" id="875171"/>
    <lineage>
        <taxon>Bacteria</taxon>
        <taxon>Pseudomonadati</taxon>
        <taxon>Pseudomonadota</taxon>
        <taxon>Alphaproteobacteria</taxon>
        <taxon>Rhodobacterales</taxon>
        <taxon>Roseobacteraceae</taxon>
        <taxon>Celeribacter</taxon>
    </lineage>
</organism>
<dbReference type="InterPro" id="IPR029154">
    <property type="entry name" value="HIBADH-like_NADP-bd"/>
</dbReference>
<dbReference type="GO" id="GO:0016491">
    <property type="term" value="F:oxidoreductase activity"/>
    <property type="evidence" value="ECO:0007669"/>
    <property type="project" value="UniProtKB-KW"/>
</dbReference>
<dbReference type="Gene3D" id="3.40.50.720">
    <property type="entry name" value="NAD(P)-binding Rossmann-like Domain"/>
    <property type="match status" value="1"/>
</dbReference>
<dbReference type="RefSeq" id="WP_074645490.1">
    <property type="nucleotide sequence ID" value="NZ_FNBL01000007.1"/>
</dbReference>
<evidence type="ECO:0000313" key="6">
    <source>
        <dbReference type="EMBL" id="SDF75075.1"/>
    </source>
</evidence>
<dbReference type="InterPro" id="IPR036291">
    <property type="entry name" value="NAD(P)-bd_dom_sf"/>
</dbReference>
<feature type="active site" evidence="3">
    <location>
        <position position="166"/>
    </location>
</feature>
<evidence type="ECO:0000313" key="7">
    <source>
        <dbReference type="Proteomes" id="UP000182284"/>
    </source>
</evidence>